<comment type="caution">
    <text evidence="5">The sequence shown here is derived from an EMBL/GenBank/DDBJ whole genome shotgun (WGS) entry which is preliminary data.</text>
</comment>
<dbReference type="Pfam" id="PF14602">
    <property type="entry name" value="Hexapep_2"/>
    <property type="match status" value="1"/>
</dbReference>
<dbReference type="InterPro" id="IPR024688">
    <property type="entry name" value="Mac_dom"/>
</dbReference>
<dbReference type="PANTHER" id="PTHR23416:SF23">
    <property type="entry name" value="ACETYLTRANSFERASE C18B11.09C-RELATED"/>
    <property type="match status" value="1"/>
</dbReference>
<dbReference type="PANTHER" id="PTHR23416">
    <property type="entry name" value="SIALIC ACID SYNTHASE-RELATED"/>
    <property type="match status" value="1"/>
</dbReference>
<dbReference type="Pfam" id="PF12464">
    <property type="entry name" value="Mac"/>
    <property type="match status" value="1"/>
</dbReference>
<dbReference type="GO" id="GO:0016407">
    <property type="term" value="F:acetyltransferase activity"/>
    <property type="evidence" value="ECO:0007669"/>
    <property type="project" value="InterPro"/>
</dbReference>
<comment type="similarity">
    <text evidence="1">Belongs to the transferase hexapeptide repeat family.</text>
</comment>
<sequence>MAHMDEQKLHDLQRYGTWERMTGGQWHLPGMGDIDKEHQRTFGLIGQFNDLHNTDKEQAQAILREILPDESHVPGAHAPLNMEYGCNIVCGEGVFINFGSSILAQAKVTFGDRVLIGPNCSFITVGHPVNDHAMREGGWEIAHPITVGRNTWFGANATVMPGVTIGENCVIGAGTLVTKDIPDNSLVLGTPGRVVRTLDGDEDSWERKDLDGPVEGFGAAQ</sequence>
<dbReference type="EMBL" id="JASNVU010000012">
    <property type="protein sequence ID" value="MDK4335635.1"/>
    <property type="molecule type" value="Genomic_DNA"/>
</dbReference>
<feature type="domain" description="Maltose/galactoside acetyltransferase" evidence="4">
    <location>
        <begin position="18"/>
        <end position="72"/>
    </location>
</feature>
<keyword evidence="5" id="KW-0012">Acyltransferase</keyword>
<dbReference type="AlphaFoldDB" id="A0AAP4BYP7"/>
<protein>
    <submittedName>
        <fullName evidence="5">Sugar O-acetyltransferase</fullName>
        <ecNumber evidence="5">2.3.1.-</ecNumber>
    </submittedName>
</protein>
<gene>
    <name evidence="5" type="ORF">QPX58_09470</name>
</gene>
<evidence type="ECO:0000259" key="4">
    <source>
        <dbReference type="SMART" id="SM01266"/>
    </source>
</evidence>
<dbReference type="GO" id="GO:0008374">
    <property type="term" value="F:O-acyltransferase activity"/>
    <property type="evidence" value="ECO:0007669"/>
    <property type="project" value="TreeGrafter"/>
</dbReference>
<dbReference type="Proteomes" id="UP001230317">
    <property type="component" value="Unassembled WGS sequence"/>
</dbReference>
<evidence type="ECO:0000256" key="1">
    <source>
        <dbReference type="ARBA" id="ARBA00007274"/>
    </source>
</evidence>
<evidence type="ECO:0000256" key="3">
    <source>
        <dbReference type="SAM" id="MobiDB-lite"/>
    </source>
</evidence>
<dbReference type="CDD" id="cd03357">
    <property type="entry name" value="LbH_MAT_GAT"/>
    <property type="match status" value="1"/>
</dbReference>
<evidence type="ECO:0000313" key="6">
    <source>
        <dbReference type="Proteomes" id="UP001230317"/>
    </source>
</evidence>
<dbReference type="InterPro" id="IPR011004">
    <property type="entry name" value="Trimer_LpxA-like_sf"/>
</dbReference>
<evidence type="ECO:0000313" key="5">
    <source>
        <dbReference type="EMBL" id="MDK4335635.1"/>
    </source>
</evidence>
<evidence type="ECO:0000256" key="2">
    <source>
        <dbReference type="ARBA" id="ARBA00022679"/>
    </source>
</evidence>
<dbReference type="RefSeq" id="WP_005280571.1">
    <property type="nucleotide sequence ID" value="NZ_CP100378.1"/>
</dbReference>
<organism evidence="5 6">
    <name type="scientific">Corynebacterium accolens</name>
    <dbReference type="NCBI Taxonomy" id="38284"/>
    <lineage>
        <taxon>Bacteria</taxon>
        <taxon>Bacillati</taxon>
        <taxon>Actinomycetota</taxon>
        <taxon>Actinomycetes</taxon>
        <taxon>Mycobacteriales</taxon>
        <taxon>Corynebacteriaceae</taxon>
        <taxon>Corynebacterium</taxon>
    </lineage>
</organism>
<reference evidence="5" key="1">
    <citation type="submission" date="2023-05" db="EMBL/GenBank/DDBJ databases">
        <title>Metabolic capabilities are highly conserved among human nasal-associated Corynebacterium species in pangenomic analyses.</title>
        <authorList>
            <person name="Tran T.H."/>
            <person name="Roberts A.Q."/>
            <person name="Escapa I.F."/>
            <person name="Gao W."/>
            <person name="Conlan S."/>
            <person name="Kong H."/>
            <person name="Segre J.A."/>
            <person name="Kelly M.S."/>
            <person name="Lemon K.P."/>
        </authorList>
    </citation>
    <scope>NUCLEOTIDE SEQUENCE</scope>
    <source>
        <strain evidence="5">KPL2618</strain>
    </source>
</reference>
<dbReference type="SUPFAM" id="SSF51161">
    <property type="entry name" value="Trimeric LpxA-like enzymes"/>
    <property type="match status" value="1"/>
</dbReference>
<proteinExistence type="inferred from homology"/>
<feature type="region of interest" description="Disordered" evidence="3">
    <location>
        <begin position="200"/>
        <end position="221"/>
    </location>
</feature>
<dbReference type="InterPro" id="IPR001451">
    <property type="entry name" value="Hexapep"/>
</dbReference>
<keyword evidence="2 5" id="KW-0808">Transferase</keyword>
<dbReference type="EC" id="2.3.1.-" evidence="5"/>
<name>A0AAP4BYP7_9CORY</name>
<accession>A0AAP4BYP7</accession>
<dbReference type="InterPro" id="IPR051159">
    <property type="entry name" value="Hexapeptide_acetyltransf"/>
</dbReference>
<dbReference type="SMART" id="SM01266">
    <property type="entry name" value="Mac"/>
    <property type="match status" value="1"/>
</dbReference>
<dbReference type="GO" id="GO:0005829">
    <property type="term" value="C:cytosol"/>
    <property type="evidence" value="ECO:0007669"/>
    <property type="project" value="TreeGrafter"/>
</dbReference>
<dbReference type="Gene3D" id="2.160.10.10">
    <property type="entry name" value="Hexapeptide repeat proteins"/>
    <property type="match status" value="1"/>
</dbReference>